<evidence type="ECO:0000256" key="8">
    <source>
        <dbReference type="ARBA" id="ARBA00022777"/>
    </source>
</evidence>
<dbReference type="CDD" id="cd00088">
    <property type="entry name" value="HPT"/>
    <property type="match status" value="1"/>
</dbReference>
<dbReference type="InterPro" id="IPR036097">
    <property type="entry name" value="HisK_dim/P_sf"/>
</dbReference>
<dbReference type="FunFam" id="3.30.565.10:FF:000016">
    <property type="entry name" value="Chemotaxis protein CheA, putative"/>
    <property type="match status" value="1"/>
</dbReference>
<dbReference type="SUPFAM" id="SSF55874">
    <property type="entry name" value="ATPase domain of HSP90 chaperone/DNA topoisomerase II/histidine kinase"/>
    <property type="match status" value="1"/>
</dbReference>
<dbReference type="Pfam" id="PF02895">
    <property type="entry name" value="H-kinase_dim"/>
    <property type="match status" value="1"/>
</dbReference>
<dbReference type="Pfam" id="PF01584">
    <property type="entry name" value="CheW"/>
    <property type="match status" value="1"/>
</dbReference>
<dbReference type="InterPro" id="IPR004105">
    <property type="entry name" value="CheA-like_dim"/>
</dbReference>
<feature type="domain" description="HPt" evidence="15">
    <location>
        <begin position="1"/>
        <end position="102"/>
    </location>
</feature>
<evidence type="ECO:0000256" key="9">
    <source>
        <dbReference type="ARBA" id="ARBA00022840"/>
    </source>
</evidence>
<comment type="caution">
    <text evidence="16">The sequence shown here is derived from an EMBL/GenBank/DDBJ whole genome shotgun (WGS) entry which is preliminary data.</text>
</comment>
<dbReference type="InterPro" id="IPR036061">
    <property type="entry name" value="CheW-like_dom_sf"/>
</dbReference>
<dbReference type="InterPro" id="IPR037006">
    <property type="entry name" value="CheA-like_homodim_sf"/>
</dbReference>
<dbReference type="RefSeq" id="WP_069701710.1">
    <property type="nucleotide sequence ID" value="NZ_MJAT01000012.1"/>
</dbReference>
<organism evidence="16 17">
    <name type="scientific">Desulfuribacillus stibiiarsenatis</name>
    <dbReference type="NCBI Taxonomy" id="1390249"/>
    <lineage>
        <taxon>Bacteria</taxon>
        <taxon>Bacillati</taxon>
        <taxon>Bacillota</taxon>
        <taxon>Desulfuribacillia</taxon>
        <taxon>Desulfuribacillales</taxon>
        <taxon>Desulfuribacillaceae</taxon>
        <taxon>Desulfuribacillus</taxon>
    </lineage>
</organism>
<dbReference type="Pfam" id="PF01627">
    <property type="entry name" value="Hpt"/>
    <property type="match status" value="1"/>
</dbReference>
<feature type="domain" description="CheW-like" evidence="14">
    <location>
        <begin position="568"/>
        <end position="703"/>
    </location>
</feature>
<evidence type="ECO:0000256" key="12">
    <source>
        <dbReference type="PROSITE-ProRule" id="PRU00110"/>
    </source>
</evidence>
<dbReference type="SMART" id="SM00073">
    <property type="entry name" value="HPT"/>
    <property type="match status" value="1"/>
</dbReference>
<dbReference type="CDD" id="cd16916">
    <property type="entry name" value="HATPase_CheA-like"/>
    <property type="match status" value="1"/>
</dbReference>
<dbReference type="SUPFAM" id="SSF50341">
    <property type="entry name" value="CheW-like"/>
    <property type="match status" value="1"/>
</dbReference>
<feature type="domain" description="Histidine kinase" evidence="13">
    <location>
        <begin position="316"/>
        <end position="566"/>
    </location>
</feature>
<keyword evidence="5 12" id="KW-0597">Phosphoprotein</keyword>
<keyword evidence="4" id="KW-0145">Chemotaxis</keyword>
<dbReference type="Gene3D" id="2.30.30.40">
    <property type="entry name" value="SH3 Domains"/>
    <property type="match status" value="1"/>
</dbReference>
<evidence type="ECO:0000256" key="1">
    <source>
        <dbReference type="ARBA" id="ARBA00000085"/>
    </source>
</evidence>
<dbReference type="Gene3D" id="1.20.120.160">
    <property type="entry name" value="HPT domain"/>
    <property type="match status" value="1"/>
</dbReference>
<gene>
    <name evidence="16" type="ORF">BHU72_02170</name>
</gene>
<comment type="catalytic activity">
    <reaction evidence="1">
        <text>ATP + protein L-histidine = ADP + protein N-phospho-L-histidine.</text>
        <dbReference type="EC" id="2.7.13.3"/>
    </reaction>
</comment>
<accession>A0A1E5L691</accession>
<dbReference type="InterPro" id="IPR051315">
    <property type="entry name" value="Bact_Chemotaxis_CheA"/>
</dbReference>
<evidence type="ECO:0000256" key="11">
    <source>
        <dbReference type="ARBA" id="ARBA00035100"/>
    </source>
</evidence>
<dbReference type="InterPro" id="IPR003594">
    <property type="entry name" value="HATPase_dom"/>
</dbReference>
<keyword evidence="7" id="KW-0547">Nucleotide-binding</keyword>
<dbReference type="SUPFAM" id="SSF47226">
    <property type="entry name" value="Histidine-containing phosphotransfer domain, HPT domain"/>
    <property type="match status" value="1"/>
</dbReference>
<dbReference type="InterPro" id="IPR008207">
    <property type="entry name" value="Sig_transdc_His_kin_Hpt_dom"/>
</dbReference>
<dbReference type="SMART" id="SM00260">
    <property type="entry name" value="CheW"/>
    <property type="match status" value="1"/>
</dbReference>
<keyword evidence="10" id="KW-0902">Two-component regulatory system</keyword>
<dbReference type="Pfam" id="PF02518">
    <property type="entry name" value="HATPase_c"/>
    <property type="match status" value="1"/>
</dbReference>
<dbReference type="SMART" id="SM00387">
    <property type="entry name" value="HATPase_c"/>
    <property type="match status" value="1"/>
</dbReference>
<evidence type="ECO:0000259" key="13">
    <source>
        <dbReference type="PROSITE" id="PS50109"/>
    </source>
</evidence>
<protein>
    <recommendedName>
        <fullName evidence="3">Chemotaxis protein CheA</fullName>
        <ecNumber evidence="2">2.7.13.3</ecNumber>
    </recommendedName>
</protein>
<evidence type="ECO:0000256" key="7">
    <source>
        <dbReference type="ARBA" id="ARBA00022741"/>
    </source>
</evidence>
<evidence type="ECO:0000259" key="14">
    <source>
        <dbReference type="PROSITE" id="PS50851"/>
    </source>
</evidence>
<dbReference type="SUPFAM" id="SSF47384">
    <property type="entry name" value="Homodimeric domain of signal transducing histidine kinase"/>
    <property type="match status" value="1"/>
</dbReference>
<sequence>MSEDLLELFLEETRENIQVVEEGLLELEEFPDNDDLMNKVFRAMHTVKGGAGLVGLDVINNISHQLENLLDAVRRGDLQLNPDMIGVLLSGCDLLKQIMDQGDFVATSFQCDIDSLYARLKIFQIVKAEVKPAGVAAQSRKKSSKNIVKVKLKFREDIFETGTDPIMLILELEEVGTILESYCNITKIPDMQEFDPHALYTYWTIIIETEESIDDVDNIFIFVKEENDISVEDITDEYANWTEEEKRTGELLIERGLISQEDIEDALRKQKKIGELLVEEGKISKGQIEQVVSKQQVAKSQEQTNTIRVDTTKLEKILNQLAELLIAQSRVKELVLANQIRQTDPTKEIARNGNVIREIASAFDEVDTIIRVVQEEVMNTTMVPIGGTFTRFQRMIRDLAKDIGKEVKLVVEGKETELDKKVIEQIADPLKHLIRNALDHGLEFPDEREKKGKNREGTIELKASHQEGSIVIEISDDGKGIDEKVIFAKAVERKLIKEDAQLTKNEMYQLLFKPGFTTAKEITDISGRGVGLDVVITNIKQLRGTVEMDSELGKGTKTKIKLPLTLAIIDGMMVRVGDERYIIPLNMITEFIKADEKQIYKAEGKGIFIQLREEYLPFAGLYQLLHLESECKHPTEGILVVLQNNQRKLALMVDEIVGQEQVVIKSMKDNMQQIEGVAGVTILGNGKVAIILDVPSIFKLVKKTASERANMGEPVWQ</sequence>
<dbReference type="PANTHER" id="PTHR43395:SF10">
    <property type="entry name" value="CHEMOTAXIS PROTEIN CHEA"/>
    <property type="match status" value="1"/>
</dbReference>
<evidence type="ECO:0000256" key="5">
    <source>
        <dbReference type="ARBA" id="ARBA00022553"/>
    </source>
</evidence>
<dbReference type="EMBL" id="MJAT01000012">
    <property type="protein sequence ID" value="OEH85626.1"/>
    <property type="molecule type" value="Genomic_DNA"/>
</dbReference>
<evidence type="ECO:0000313" key="16">
    <source>
        <dbReference type="EMBL" id="OEH85626.1"/>
    </source>
</evidence>
<keyword evidence="9" id="KW-0067">ATP-binding</keyword>
<evidence type="ECO:0000313" key="17">
    <source>
        <dbReference type="Proteomes" id="UP000095255"/>
    </source>
</evidence>
<dbReference type="CDD" id="cd00731">
    <property type="entry name" value="CheA_reg"/>
    <property type="match status" value="1"/>
</dbReference>
<dbReference type="PANTHER" id="PTHR43395">
    <property type="entry name" value="SENSOR HISTIDINE KINASE CHEA"/>
    <property type="match status" value="1"/>
</dbReference>
<dbReference type="InterPro" id="IPR004358">
    <property type="entry name" value="Sig_transdc_His_kin-like_C"/>
</dbReference>
<proteinExistence type="predicted"/>
<dbReference type="PROSITE" id="PS50109">
    <property type="entry name" value="HIS_KIN"/>
    <property type="match status" value="1"/>
</dbReference>
<dbReference type="GO" id="GO:0005524">
    <property type="term" value="F:ATP binding"/>
    <property type="evidence" value="ECO:0007669"/>
    <property type="project" value="UniProtKB-KW"/>
</dbReference>
<evidence type="ECO:0000259" key="15">
    <source>
        <dbReference type="PROSITE" id="PS50894"/>
    </source>
</evidence>
<dbReference type="PRINTS" id="PR00344">
    <property type="entry name" value="BCTRLSENSOR"/>
</dbReference>
<dbReference type="PROSITE" id="PS50851">
    <property type="entry name" value="CHEW"/>
    <property type="match status" value="1"/>
</dbReference>
<dbReference type="PROSITE" id="PS50894">
    <property type="entry name" value="HPT"/>
    <property type="match status" value="1"/>
</dbReference>
<dbReference type="SMART" id="SM01231">
    <property type="entry name" value="H-kinase_dim"/>
    <property type="match status" value="1"/>
</dbReference>
<dbReference type="InterPro" id="IPR005467">
    <property type="entry name" value="His_kinase_dom"/>
</dbReference>
<dbReference type="GO" id="GO:0005737">
    <property type="term" value="C:cytoplasm"/>
    <property type="evidence" value="ECO:0007669"/>
    <property type="project" value="InterPro"/>
</dbReference>
<dbReference type="EC" id="2.7.13.3" evidence="2"/>
<dbReference type="InterPro" id="IPR036890">
    <property type="entry name" value="HATPase_C_sf"/>
</dbReference>
<comment type="function">
    <text evidence="11">Involved in the transmission of sensory signals from the chemoreceptors to the flagellar motors. CheA is autophosphorylated; it can transfer its phosphate group to either CheB or CheY.</text>
</comment>
<dbReference type="GO" id="GO:0006935">
    <property type="term" value="P:chemotaxis"/>
    <property type="evidence" value="ECO:0007669"/>
    <property type="project" value="UniProtKB-KW"/>
</dbReference>
<evidence type="ECO:0000256" key="10">
    <source>
        <dbReference type="ARBA" id="ARBA00023012"/>
    </source>
</evidence>
<dbReference type="InterPro" id="IPR036641">
    <property type="entry name" value="HPT_dom_sf"/>
</dbReference>
<dbReference type="STRING" id="1390249.BHU72_02170"/>
<dbReference type="SUPFAM" id="SSF160246">
    <property type="entry name" value="EspE N-terminal domain-like"/>
    <property type="match status" value="1"/>
</dbReference>
<dbReference type="Proteomes" id="UP000095255">
    <property type="component" value="Unassembled WGS sequence"/>
</dbReference>
<evidence type="ECO:0000256" key="6">
    <source>
        <dbReference type="ARBA" id="ARBA00022679"/>
    </source>
</evidence>
<keyword evidence="6" id="KW-0808">Transferase</keyword>
<dbReference type="AlphaFoldDB" id="A0A1E5L691"/>
<feature type="modified residue" description="Phosphohistidine" evidence="12">
    <location>
        <position position="45"/>
    </location>
</feature>
<keyword evidence="17" id="KW-1185">Reference proteome</keyword>
<dbReference type="GO" id="GO:0000155">
    <property type="term" value="F:phosphorelay sensor kinase activity"/>
    <property type="evidence" value="ECO:0007669"/>
    <property type="project" value="InterPro"/>
</dbReference>
<evidence type="ECO:0000256" key="2">
    <source>
        <dbReference type="ARBA" id="ARBA00012438"/>
    </source>
</evidence>
<dbReference type="InterPro" id="IPR002545">
    <property type="entry name" value="CheW-lke_dom"/>
</dbReference>
<dbReference type="Gene3D" id="3.30.565.10">
    <property type="entry name" value="Histidine kinase-like ATPase, C-terminal domain"/>
    <property type="match status" value="1"/>
</dbReference>
<keyword evidence="8" id="KW-0418">Kinase</keyword>
<evidence type="ECO:0000256" key="3">
    <source>
        <dbReference type="ARBA" id="ARBA00021495"/>
    </source>
</evidence>
<evidence type="ECO:0000256" key="4">
    <source>
        <dbReference type="ARBA" id="ARBA00022500"/>
    </source>
</evidence>
<reference evidence="16 17" key="1">
    <citation type="submission" date="2016-09" db="EMBL/GenBank/DDBJ databases">
        <title>Desulfuribacillus arsenicus sp. nov., an obligately anaerobic, dissimilatory arsenic- and antimonate-reducing bacterium isolated from anoxic sediments.</title>
        <authorList>
            <person name="Abin C.A."/>
            <person name="Hollibaugh J.T."/>
        </authorList>
    </citation>
    <scope>NUCLEOTIDE SEQUENCE [LARGE SCALE GENOMIC DNA]</scope>
    <source>
        <strain evidence="16 17">MLFW-2</strain>
    </source>
</reference>
<dbReference type="InterPro" id="IPR037257">
    <property type="entry name" value="T2SS_E_N_sf"/>
</dbReference>
<dbReference type="Gene3D" id="1.10.287.560">
    <property type="entry name" value="Histidine kinase CheA-like, homodimeric domain"/>
    <property type="match status" value="1"/>
</dbReference>
<name>A0A1E5L691_9FIRM</name>